<protein>
    <submittedName>
        <fullName evidence="2">Uncharacterized protein</fullName>
    </submittedName>
</protein>
<proteinExistence type="predicted"/>
<evidence type="ECO:0000313" key="2">
    <source>
        <dbReference type="EMBL" id="GAA0852364.1"/>
    </source>
</evidence>
<comment type="caution">
    <text evidence="2">The sequence shown here is derived from an EMBL/GenBank/DDBJ whole genome shotgun (WGS) entry which is preliminary data.</text>
</comment>
<dbReference type="EMBL" id="BAAAFD010000001">
    <property type="protein sequence ID" value="GAA0852364.1"/>
    <property type="molecule type" value="Genomic_DNA"/>
</dbReference>
<evidence type="ECO:0000313" key="3">
    <source>
        <dbReference type="Proteomes" id="UP001500359"/>
    </source>
</evidence>
<organism evidence="2 3">
    <name type="scientific">Aliiglaciecola litoralis</name>
    <dbReference type="NCBI Taxonomy" id="582857"/>
    <lineage>
        <taxon>Bacteria</taxon>
        <taxon>Pseudomonadati</taxon>
        <taxon>Pseudomonadota</taxon>
        <taxon>Gammaproteobacteria</taxon>
        <taxon>Alteromonadales</taxon>
        <taxon>Alteromonadaceae</taxon>
        <taxon>Aliiglaciecola</taxon>
    </lineage>
</organism>
<accession>A0ABN1LC57</accession>
<dbReference type="RefSeq" id="WP_343855725.1">
    <property type="nucleotide sequence ID" value="NZ_BAAAFD010000001.1"/>
</dbReference>
<reference evidence="2 3" key="1">
    <citation type="journal article" date="2019" name="Int. J. Syst. Evol. Microbiol.">
        <title>The Global Catalogue of Microorganisms (GCM) 10K type strain sequencing project: providing services to taxonomists for standard genome sequencing and annotation.</title>
        <authorList>
            <consortium name="The Broad Institute Genomics Platform"/>
            <consortium name="The Broad Institute Genome Sequencing Center for Infectious Disease"/>
            <person name="Wu L."/>
            <person name="Ma J."/>
        </authorList>
    </citation>
    <scope>NUCLEOTIDE SEQUENCE [LARGE SCALE GENOMIC DNA]</scope>
    <source>
        <strain evidence="2 3">JCM 15896</strain>
    </source>
</reference>
<feature type="transmembrane region" description="Helical" evidence="1">
    <location>
        <begin position="15"/>
        <end position="36"/>
    </location>
</feature>
<dbReference type="Proteomes" id="UP001500359">
    <property type="component" value="Unassembled WGS sequence"/>
</dbReference>
<keyword evidence="1" id="KW-0472">Membrane</keyword>
<dbReference type="InterPro" id="IPR045749">
    <property type="entry name" value="DUF6090"/>
</dbReference>
<keyword evidence="1" id="KW-1133">Transmembrane helix</keyword>
<evidence type="ECO:0000256" key="1">
    <source>
        <dbReference type="SAM" id="Phobius"/>
    </source>
</evidence>
<sequence>MLLRSITNHIKEQNWLAVLIDFMIVVVGVFIGIQVANWNESLAENELSNRYMEQLTRDIRADIIDINTSYKTSQWRLAALSVLLEKSDIALVNTFYNPEREVSFPAVSIEEDSIQYLINASTYTRFLDDDRPAYISLVNSGNARLIGKLKPWPCIQSYYAQYKEVRLFEERLLLFRTELIRTQHDAGISIAGHLSEEETLERIRTNQTLSAAMSSYRLFSFYYMTVLDELRQRAILLLELLETNSAQCDFNTGEL</sequence>
<keyword evidence="3" id="KW-1185">Reference proteome</keyword>
<gene>
    <name evidence="2" type="ORF">GCM10009114_02010</name>
</gene>
<keyword evidence="1" id="KW-0812">Transmembrane</keyword>
<name>A0ABN1LC57_9ALTE</name>
<dbReference type="Pfam" id="PF19578">
    <property type="entry name" value="DUF6090"/>
    <property type="match status" value="1"/>
</dbReference>